<feature type="transmembrane region" description="Helical" evidence="6">
    <location>
        <begin position="209"/>
        <end position="228"/>
    </location>
</feature>
<dbReference type="GO" id="GO:0016020">
    <property type="term" value="C:membrane"/>
    <property type="evidence" value="ECO:0007669"/>
    <property type="project" value="UniProtKB-SubCell"/>
</dbReference>
<dbReference type="EMBL" id="JAADYS010001316">
    <property type="protein sequence ID" value="KAF4463720.1"/>
    <property type="molecule type" value="Genomic_DNA"/>
</dbReference>
<feature type="transmembrane region" description="Helical" evidence="6">
    <location>
        <begin position="411"/>
        <end position="436"/>
    </location>
</feature>
<evidence type="ECO:0000256" key="2">
    <source>
        <dbReference type="ARBA" id="ARBA00022692"/>
    </source>
</evidence>
<dbReference type="Proteomes" id="UP000554235">
    <property type="component" value="Unassembled WGS sequence"/>
</dbReference>
<evidence type="ECO:0000259" key="7">
    <source>
        <dbReference type="PROSITE" id="PS50850"/>
    </source>
</evidence>
<dbReference type="GO" id="GO:0022857">
    <property type="term" value="F:transmembrane transporter activity"/>
    <property type="evidence" value="ECO:0007669"/>
    <property type="project" value="InterPro"/>
</dbReference>
<organism evidence="8 9">
    <name type="scientific">Fusarium albosuccineum</name>
    <dbReference type="NCBI Taxonomy" id="1237068"/>
    <lineage>
        <taxon>Eukaryota</taxon>
        <taxon>Fungi</taxon>
        <taxon>Dikarya</taxon>
        <taxon>Ascomycota</taxon>
        <taxon>Pezizomycotina</taxon>
        <taxon>Sordariomycetes</taxon>
        <taxon>Hypocreomycetidae</taxon>
        <taxon>Hypocreales</taxon>
        <taxon>Nectriaceae</taxon>
        <taxon>Fusarium</taxon>
        <taxon>Fusarium decemcellulare species complex</taxon>
    </lineage>
</organism>
<dbReference type="InterPro" id="IPR036259">
    <property type="entry name" value="MFS_trans_sf"/>
</dbReference>
<proteinExistence type="predicted"/>
<dbReference type="PANTHER" id="PTHR42718">
    <property type="entry name" value="MAJOR FACILITATOR SUPERFAMILY MULTIDRUG TRANSPORTER MFSC"/>
    <property type="match status" value="1"/>
</dbReference>
<feature type="transmembrane region" description="Helical" evidence="6">
    <location>
        <begin position="358"/>
        <end position="378"/>
    </location>
</feature>
<keyword evidence="5" id="KW-0325">Glycoprotein</keyword>
<reference evidence="8 9" key="1">
    <citation type="submission" date="2020-01" db="EMBL/GenBank/DDBJ databases">
        <title>Identification and distribution of gene clusters putatively required for synthesis of sphingolipid metabolism inhibitors in phylogenetically diverse species of the filamentous fungus Fusarium.</title>
        <authorList>
            <person name="Kim H.-S."/>
            <person name="Busman M."/>
            <person name="Brown D.W."/>
            <person name="Divon H."/>
            <person name="Uhlig S."/>
            <person name="Proctor R.H."/>
        </authorList>
    </citation>
    <scope>NUCLEOTIDE SEQUENCE [LARGE SCALE GENOMIC DNA]</scope>
    <source>
        <strain evidence="8 9">NRRL 20459</strain>
    </source>
</reference>
<evidence type="ECO:0000256" key="5">
    <source>
        <dbReference type="ARBA" id="ARBA00023180"/>
    </source>
</evidence>
<keyword evidence="4 6" id="KW-0472">Membrane</keyword>
<keyword evidence="2 6" id="KW-0812">Transmembrane</keyword>
<feature type="transmembrane region" description="Helical" evidence="6">
    <location>
        <begin position="249"/>
        <end position="269"/>
    </location>
</feature>
<evidence type="ECO:0000256" key="1">
    <source>
        <dbReference type="ARBA" id="ARBA00004141"/>
    </source>
</evidence>
<feature type="transmembrane region" description="Helical" evidence="6">
    <location>
        <begin position="86"/>
        <end position="106"/>
    </location>
</feature>
<dbReference type="Pfam" id="PF07690">
    <property type="entry name" value="MFS_1"/>
    <property type="match status" value="1"/>
</dbReference>
<evidence type="ECO:0000256" key="6">
    <source>
        <dbReference type="SAM" id="Phobius"/>
    </source>
</evidence>
<dbReference type="InterPro" id="IPR020846">
    <property type="entry name" value="MFS_dom"/>
</dbReference>
<protein>
    <submittedName>
        <fullName evidence="8">Integral membrane</fullName>
    </submittedName>
</protein>
<evidence type="ECO:0000256" key="4">
    <source>
        <dbReference type="ARBA" id="ARBA00023136"/>
    </source>
</evidence>
<comment type="caution">
    <text evidence="8">The sequence shown here is derived from an EMBL/GenBank/DDBJ whole genome shotgun (WGS) entry which is preliminary data.</text>
</comment>
<evidence type="ECO:0000256" key="3">
    <source>
        <dbReference type="ARBA" id="ARBA00022989"/>
    </source>
</evidence>
<dbReference type="OrthoDB" id="2130629at2759"/>
<feature type="transmembrane region" description="Helical" evidence="6">
    <location>
        <begin position="50"/>
        <end position="74"/>
    </location>
</feature>
<feature type="transmembrane region" description="Helical" evidence="6">
    <location>
        <begin position="385"/>
        <end position="405"/>
    </location>
</feature>
<dbReference type="PROSITE" id="PS50850">
    <property type="entry name" value="MFS"/>
    <property type="match status" value="1"/>
</dbReference>
<feature type="transmembrane region" description="Helical" evidence="6">
    <location>
        <begin position="321"/>
        <end position="346"/>
    </location>
</feature>
<feature type="transmembrane region" description="Helical" evidence="6">
    <location>
        <begin position="281"/>
        <end position="300"/>
    </location>
</feature>
<name>A0A8H4L606_9HYPO</name>
<dbReference type="AlphaFoldDB" id="A0A8H4L606"/>
<keyword evidence="3 6" id="KW-1133">Transmembrane helix</keyword>
<feature type="transmembrane region" description="Helical" evidence="6">
    <location>
        <begin position="448"/>
        <end position="474"/>
    </location>
</feature>
<dbReference type="InterPro" id="IPR011701">
    <property type="entry name" value="MFS"/>
</dbReference>
<comment type="subcellular location">
    <subcellularLocation>
        <location evidence="1">Membrane</location>
        <topology evidence="1">Multi-pass membrane protein</topology>
    </subcellularLocation>
</comment>
<dbReference type="PANTHER" id="PTHR42718:SF27">
    <property type="entry name" value="TRANSPORTER, PUTATIVE-RELATED"/>
    <property type="match status" value="1"/>
</dbReference>
<accession>A0A8H4L606</accession>
<feature type="transmembrane region" description="Helical" evidence="6">
    <location>
        <begin position="143"/>
        <end position="164"/>
    </location>
</feature>
<feature type="transmembrane region" description="Helical" evidence="6">
    <location>
        <begin position="176"/>
        <end position="197"/>
    </location>
</feature>
<keyword evidence="9" id="KW-1185">Reference proteome</keyword>
<feature type="transmembrane region" description="Helical" evidence="6">
    <location>
        <begin position="118"/>
        <end position="137"/>
    </location>
</feature>
<evidence type="ECO:0000313" key="9">
    <source>
        <dbReference type="Proteomes" id="UP000554235"/>
    </source>
</evidence>
<evidence type="ECO:0000313" key="8">
    <source>
        <dbReference type="EMBL" id="KAF4463720.1"/>
    </source>
</evidence>
<feature type="transmembrane region" description="Helical" evidence="6">
    <location>
        <begin position="494"/>
        <end position="514"/>
    </location>
</feature>
<dbReference type="SUPFAM" id="SSF103473">
    <property type="entry name" value="MFS general substrate transporter"/>
    <property type="match status" value="1"/>
</dbReference>
<feature type="domain" description="Major facilitator superfamily (MFS) profile" evidence="7">
    <location>
        <begin position="52"/>
        <end position="518"/>
    </location>
</feature>
<sequence length="525" mass="55841">MATQTETLVLQPIPLPLLESANESQSVTADDSGSRCSDVQVQPVSRLRKALVTFQLSGINFATSATNGLVVVGLPRMTQDLSLPPALAFWPSSVPGLATASTLLLAGSIADVIGPRSVDLLGCFICGAIMLGCGFVQQGQELVGLRALHGVGLALHLSSSVALITKMMPRGRGRNVSFACLGLSQPLGFSFGLVLGGVLVDTIGWRSGWYLYGAITLLLSSIGIWSLPQSAPLGTFKKVLHDVRTEVDWVGALLASAFMALLSYFLAIVSTDIYRIKEPGSIVILCIGVVALPLFIGWMHRQIRTGKPALIPNSFWRNSSFSSICATIALSYAVLNSLELFASLFFQEIQHLSALQAAIRILPSLVVGVILNFTTGLFVHKIPAIWLIATTSALSAGAPLLMAIIQPQWSYWTGAFFAQILMPVAVDVLFTVGLIVITDIFPEDKQALAGGVFNTAGQFGNSFGLAIMQVVSTLVTKDHDGMKPSQALLEGYRASFWTMVACMVTCAVVGGIGLRKTGKIGLKQD</sequence>
<dbReference type="Gene3D" id="1.20.1250.20">
    <property type="entry name" value="MFS general substrate transporter like domains"/>
    <property type="match status" value="2"/>
</dbReference>
<gene>
    <name evidence="8" type="ORF">FALBO_9459</name>
</gene>